<dbReference type="InterPro" id="IPR016064">
    <property type="entry name" value="NAD/diacylglycerol_kinase_sf"/>
</dbReference>
<dbReference type="EMBL" id="SOJN01000003">
    <property type="protein sequence ID" value="TET47885.1"/>
    <property type="molecule type" value="Genomic_DNA"/>
</dbReference>
<keyword evidence="2" id="KW-0547">Nucleotide-binding</keyword>
<evidence type="ECO:0000313" key="7">
    <source>
        <dbReference type="Proteomes" id="UP000315525"/>
    </source>
</evidence>
<keyword evidence="4" id="KW-0067">ATP-binding</keyword>
<evidence type="ECO:0000313" key="6">
    <source>
        <dbReference type="EMBL" id="TET47885.1"/>
    </source>
</evidence>
<dbReference type="PANTHER" id="PTHR12358:SF54">
    <property type="entry name" value="SPHINGOSINE KINASE RELATED PROTEIN"/>
    <property type="match status" value="1"/>
</dbReference>
<sequence length="362" mass="40073">MSTKRMTPLLTWCEASFCCASLRSVWSGRDGSYWLPYSTSGLKRFLSFVPRKARSRMKVFLNPHCNYGRGLRLWKGIEREIRERTGQFETEEILSPKEFHVQVSRALEGGENVFIAAGGDGTVNLLLNALMNSGEHRATIGAIGLGSSNDFHKPFRSEALVRGIPLRIDSQNASLCDVIRVNYQDIQHRWVTRFCLINASIGITAEANALFNSRVGILKMLQRFSVNAAISVAALLSILAYRNLACLLSIDGDEAQKFRITNLGIIKNPHFAGSLCYDTPIGPDDGKIGINLCADLTLLEAIQMLIALSNNRFCGLPKTQSWIAGRASVTSQHIFALEMDGEVFNTDCADFSVMPKAIRCCQ</sequence>
<organism evidence="6 7">
    <name type="scientific">candidate division TA06 bacterium</name>
    <dbReference type="NCBI Taxonomy" id="2250710"/>
    <lineage>
        <taxon>Bacteria</taxon>
        <taxon>Bacteria division TA06</taxon>
    </lineage>
</organism>
<feature type="domain" description="DAGKc" evidence="5">
    <location>
        <begin position="52"/>
        <end position="185"/>
    </location>
</feature>
<dbReference type="InterPro" id="IPR050187">
    <property type="entry name" value="Lipid_Phosphate_FormReg"/>
</dbReference>
<evidence type="ECO:0000259" key="5">
    <source>
        <dbReference type="PROSITE" id="PS50146"/>
    </source>
</evidence>
<comment type="caution">
    <text evidence="6">The sequence shown here is derived from an EMBL/GenBank/DDBJ whole genome shotgun (WGS) entry which is preliminary data.</text>
</comment>
<keyword evidence="3" id="KW-0418">Kinase</keyword>
<evidence type="ECO:0000256" key="4">
    <source>
        <dbReference type="ARBA" id="ARBA00022840"/>
    </source>
</evidence>
<protein>
    <recommendedName>
        <fullName evidence="5">DAGKc domain-containing protein</fullName>
    </recommendedName>
</protein>
<dbReference type="Pfam" id="PF19279">
    <property type="entry name" value="YegS_C"/>
    <property type="match status" value="1"/>
</dbReference>
<dbReference type="Pfam" id="PF00781">
    <property type="entry name" value="DAGK_cat"/>
    <property type="match status" value="1"/>
</dbReference>
<dbReference type="GO" id="GO:0016301">
    <property type="term" value="F:kinase activity"/>
    <property type="evidence" value="ECO:0007669"/>
    <property type="project" value="InterPro"/>
</dbReference>
<dbReference type="PANTHER" id="PTHR12358">
    <property type="entry name" value="SPHINGOSINE KINASE"/>
    <property type="match status" value="1"/>
</dbReference>
<dbReference type="Gene3D" id="3.40.50.10330">
    <property type="entry name" value="Probable inorganic polyphosphate/atp-NAD kinase, domain 1"/>
    <property type="match status" value="1"/>
</dbReference>
<dbReference type="InterPro" id="IPR045540">
    <property type="entry name" value="YegS/DAGK_C"/>
</dbReference>
<dbReference type="PROSITE" id="PS50146">
    <property type="entry name" value="DAGK"/>
    <property type="match status" value="1"/>
</dbReference>
<evidence type="ECO:0000256" key="2">
    <source>
        <dbReference type="ARBA" id="ARBA00022741"/>
    </source>
</evidence>
<dbReference type="Gene3D" id="2.60.200.40">
    <property type="match status" value="1"/>
</dbReference>
<evidence type="ECO:0000256" key="3">
    <source>
        <dbReference type="ARBA" id="ARBA00022777"/>
    </source>
</evidence>
<dbReference type="Proteomes" id="UP000315525">
    <property type="component" value="Unassembled WGS sequence"/>
</dbReference>
<evidence type="ECO:0000256" key="1">
    <source>
        <dbReference type="ARBA" id="ARBA00022679"/>
    </source>
</evidence>
<name>A0A523UZC4_UNCT6</name>
<keyword evidence="1" id="KW-0808">Transferase</keyword>
<dbReference type="AlphaFoldDB" id="A0A523UZC4"/>
<reference evidence="6 7" key="1">
    <citation type="submission" date="2019-03" db="EMBL/GenBank/DDBJ databases">
        <title>Metabolic potential of uncultured bacteria and archaea associated with petroleum seepage in deep-sea sediments.</title>
        <authorList>
            <person name="Dong X."/>
            <person name="Hubert C."/>
        </authorList>
    </citation>
    <scope>NUCLEOTIDE SEQUENCE [LARGE SCALE GENOMIC DNA]</scope>
    <source>
        <strain evidence="6">E44_bin18</strain>
    </source>
</reference>
<dbReference type="InterPro" id="IPR001206">
    <property type="entry name" value="Diacylglycerol_kinase_cat_dom"/>
</dbReference>
<dbReference type="InterPro" id="IPR017438">
    <property type="entry name" value="ATP-NAD_kinase_N"/>
</dbReference>
<gene>
    <name evidence="6" type="ORF">E3J62_00070</name>
</gene>
<proteinExistence type="predicted"/>
<dbReference type="SUPFAM" id="SSF111331">
    <property type="entry name" value="NAD kinase/diacylglycerol kinase-like"/>
    <property type="match status" value="1"/>
</dbReference>
<accession>A0A523UZC4</accession>